<dbReference type="RefSeq" id="WP_021924548.1">
    <property type="nucleotide sequence ID" value="NZ_JACOOT010000006.1"/>
</dbReference>
<dbReference type="InterPro" id="IPR008284">
    <property type="entry name" value="MoCF_biosynth_CS"/>
</dbReference>
<comment type="pathway">
    <text evidence="2">Cofactor biosynthesis; molybdopterin biosynthesis.</text>
</comment>
<dbReference type="Pfam" id="PF00994">
    <property type="entry name" value="MoCF_biosynth"/>
    <property type="match status" value="1"/>
</dbReference>
<name>A0A8I0AGQ8_9FIRM</name>
<accession>A0A8I0AGQ8</accession>
<keyword evidence="6" id="KW-1185">Reference proteome</keyword>
<dbReference type="InterPro" id="IPR036425">
    <property type="entry name" value="MoaB/Mog-like_dom_sf"/>
</dbReference>
<gene>
    <name evidence="5" type="ORF">H8S54_02600</name>
</gene>
<reference evidence="5 6" key="1">
    <citation type="submission" date="2020-08" db="EMBL/GenBank/DDBJ databases">
        <title>Genome public.</title>
        <authorList>
            <person name="Liu C."/>
            <person name="Sun Q."/>
        </authorList>
    </citation>
    <scope>NUCLEOTIDE SEQUENCE [LARGE SCALE GENOMIC DNA]</scope>
    <source>
        <strain evidence="5 6">BX17</strain>
    </source>
</reference>
<dbReference type="GO" id="GO:0006777">
    <property type="term" value="P:Mo-molybdopterin cofactor biosynthetic process"/>
    <property type="evidence" value="ECO:0007669"/>
    <property type="project" value="UniProtKB-KW"/>
</dbReference>
<sequence length="167" mass="18227">MKRVAIITSSDMGYQGKREDLSGPAIKEIVEREGYQVVSMDILPDDRSMLSKRMAEIADENLAELILTTGGTGFSPRDVMPEATEDITERKVPGIPEAIRAYSMTITNRAMLSRATAGIRKQTLIINLPGSPKAVKESLEYIIGALDHGIEIMTGEAGNCATMRLQN</sequence>
<evidence type="ECO:0000256" key="1">
    <source>
        <dbReference type="ARBA" id="ARBA00003487"/>
    </source>
</evidence>
<dbReference type="EMBL" id="JACOOT010000006">
    <property type="protein sequence ID" value="MBC5650039.1"/>
    <property type="molecule type" value="Genomic_DNA"/>
</dbReference>
<dbReference type="SUPFAM" id="SSF53218">
    <property type="entry name" value="Molybdenum cofactor biosynthesis proteins"/>
    <property type="match status" value="1"/>
</dbReference>
<comment type="function">
    <text evidence="1">May be involved in the biosynthesis of molybdopterin.</text>
</comment>
<dbReference type="Gene3D" id="3.40.980.10">
    <property type="entry name" value="MoaB/Mog-like domain"/>
    <property type="match status" value="1"/>
</dbReference>
<dbReference type="PANTHER" id="PTHR43764">
    <property type="entry name" value="MOLYBDENUM COFACTOR BIOSYNTHESIS"/>
    <property type="match status" value="1"/>
</dbReference>
<proteinExistence type="predicted"/>
<dbReference type="InterPro" id="IPR001453">
    <property type="entry name" value="MoaB/Mog_dom"/>
</dbReference>
<dbReference type="AlphaFoldDB" id="A0A8I0AGQ8"/>
<dbReference type="PANTHER" id="PTHR43764:SF1">
    <property type="entry name" value="MOLYBDOPTERIN MOLYBDOTRANSFERASE"/>
    <property type="match status" value="1"/>
</dbReference>
<keyword evidence="3" id="KW-0501">Molybdenum cofactor biosynthesis</keyword>
<dbReference type="PROSITE" id="PS01078">
    <property type="entry name" value="MOCF_BIOSYNTHESIS_1"/>
    <property type="match status" value="1"/>
</dbReference>
<dbReference type="CDD" id="cd00886">
    <property type="entry name" value="MogA_MoaB"/>
    <property type="match status" value="1"/>
</dbReference>
<evidence type="ECO:0000256" key="3">
    <source>
        <dbReference type="ARBA" id="ARBA00023150"/>
    </source>
</evidence>
<organism evidence="5 6">
    <name type="scientific">Blautia segnis</name>
    <dbReference type="NCBI Taxonomy" id="2763030"/>
    <lineage>
        <taxon>Bacteria</taxon>
        <taxon>Bacillati</taxon>
        <taxon>Bacillota</taxon>
        <taxon>Clostridia</taxon>
        <taxon>Lachnospirales</taxon>
        <taxon>Lachnospiraceae</taxon>
        <taxon>Blautia</taxon>
    </lineage>
</organism>
<evidence type="ECO:0000313" key="6">
    <source>
        <dbReference type="Proteomes" id="UP000652847"/>
    </source>
</evidence>
<dbReference type="NCBIfam" id="TIGR00177">
    <property type="entry name" value="molyb_syn"/>
    <property type="match status" value="1"/>
</dbReference>
<evidence type="ECO:0000256" key="2">
    <source>
        <dbReference type="ARBA" id="ARBA00005046"/>
    </source>
</evidence>
<evidence type="ECO:0000313" key="5">
    <source>
        <dbReference type="EMBL" id="MBC5650039.1"/>
    </source>
</evidence>
<dbReference type="Proteomes" id="UP000652847">
    <property type="component" value="Unassembled WGS sequence"/>
</dbReference>
<comment type="caution">
    <text evidence="5">The sequence shown here is derived from an EMBL/GenBank/DDBJ whole genome shotgun (WGS) entry which is preliminary data.</text>
</comment>
<protein>
    <submittedName>
        <fullName evidence="5">MogA/MoaB family molybdenum cofactor biosynthesis protein</fullName>
    </submittedName>
</protein>
<evidence type="ECO:0000259" key="4">
    <source>
        <dbReference type="SMART" id="SM00852"/>
    </source>
</evidence>
<dbReference type="InterPro" id="IPR051920">
    <property type="entry name" value="MPT_Adenylyltrnsfr/MoaC-Rel"/>
</dbReference>
<dbReference type="SMART" id="SM00852">
    <property type="entry name" value="MoCF_biosynth"/>
    <property type="match status" value="1"/>
</dbReference>
<feature type="domain" description="MoaB/Mog" evidence="4">
    <location>
        <begin position="5"/>
        <end position="149"/>
    </location>
</feature>
<dbReference type="UniPathway" id="UPA00344"/>